<comment type="caution">
    <text evidence="6">Lacks conserved residue(s) required for the propagation of feature annotation.</text>
</comment>
<keyword evidence="4 6" id="KW-0808">Transferase</keyword>
<organism evidence="8 9">
    <name type="scientific">Pyrinomonas methylaliphatogenes</name>
    <dbReference type="NCBI Taxonomy" id="454194"/>
    <lineage>
        <taxon>Bacteria</taxon>
        <taxon>Pseudomonadati</taxon>
        <taxon>Acidobacteriota</taxon>
        <taxon>Blastocatellia</taxon>
        <taxon>Blastocatellales</taxon>
        <taxon>Pyrinomonadaceae</taxon>
        <taxon>Pyrinomonas</taxon>
    </lineage>
</organism>
<dbReference type="EMBL" id="CBXV010000006">
    <property type="protein sequence ID" value="CDM65732.1"/>
    <property type="molecule type" value="Genomic_DNA"/>
</dbReference>
<dbReference type="InterPro" id="IPR000836">
    <property type="entry name" value="PRTase_dom"/>
</dbReference>
<dbReference type="SUPFAM" id="SSF53271">
    <property type="entry name" value="PRTase-like"/>
    <property type="match status" value="1"/>
</dbReference>
<evidence type="ECO:0000259" key="7">
    <source>
        <dbReference type="Pfam" id="PF00156"/>
    </source>
</evidence>
<dbReference type="Gene3D" id="3.40.50.2020">
    <property type="match status" value="1"/>
</dbReference>
<sequence length="201" mass="22493">MVQLIPSSEEVMQTLKETGAFREGHFIYPSGQHTPHYFQMPLAFRYYDTARVLAVALSRKFRLENEISSALPRVAIISPGPGGIPVAFGVRDALEAEQIYWAEREQGKRMFRQFLNRGEVNPCIIVDDIIRTGTAIRETAELVKELGAPIIGCGAIVRFTSAPTKLNGVPIKSLVDFDAKWYAPEDCPLCKEDVPAEHVRF</sequence>
<feature type="binding site" description="in other chain" evidence="6">
    <location>
        <begin position="127"/>
        <end position="135"/>
    </location>
    <ligand>
        <name>5-phospho-alpha-D-ribose 1-diphosphate</name>
        <dbReference type="ChEBI" id="CHEBI:58017"/>
        <note>ligand shared between dimeric partners</note>
    </ligand>
</feature>
<evidence type="ECO:0000256" key="1">
    <source>
        <dbReference type="ARBA" id="ARBA00004889"/>
    </source>
</evidence>
<reference evidence="8 9" key="1">
    <citation type="submission" date="2013-12" db="EMBL/GenBank/DDBJ databases">
        <authorList>
            <person name="Stott M."/>
        </authorList>
    </citation>
    <scope>NUCLEOTIDE SEQUENCE [LARGE SCALE GENOMIC DNA]</scope>
    <source>
        <strain evidence="8 9">K22</strain>
    </source>
</reference>
<feature type="domain" description="Phosphoribosyltransferase" evidence="7">
    <location>
        <begin position="120"/>
        <end position="158"/>
    </location>
</feature>
<comment type="similarity">
    <text evidence="6">Belongs to the purine/pyrimidine phosphoribosyltransferase family. PyrE subfamily.</text>
</comment>
<gene>
    <name evidence="6" type="primary">pyrE</name>
    <name evidence="8" type="ORF">PYK22_01738</name>
</gene>
<comment type="catalytic activity">
    <reaction evidence="6">
        <text>orotidine 5'-phosphate + diphosphate = orotate + 5-phospho-alpha-D-ribose 1-diphosphate</text>
        <dbReference type="Rhea" id="RHEA:10380"/>
        <dbReference type="ChEBI" id="CHEBI:30839"/>
        <dbReference type="ChEBI" id="CHEBI:33019"/>
        <dbReference type="ChEBI" id="CHEBI:57538"/>
        <dbReference type="ChEBI" id="CHEBI:58017"/>
        <dbReference type="EC" id="2.4.2.10"/>
    </reaction>
</comment>
<keyword evidence="9" id="KW-1185">Reference proteome</keyword>
<dbReference type="RefSeq" id="WP_041976246.1">
    <property type="nucleotide sequence ID" value="NZ_CBXV010000006.1"/>
</dbReference>
<keyword evidence="3 6" id="KW-0328">Glycosyltransferase</keyword>
<evidence type="ECO:0000256" key="4">
    <source>
        <dbReference type="ARBA" id="ARBA00022679"/>
    </source>
</evidence>
<evidence type="ECO:0000256" key="2">
    <source>
        <dbReference type="ARBA" id="ARBA00011971"/>
    </source>
</evidence>
<evidence type="ECO:0000256" key="5">
    <source>
        <dbReference type="ARBA" id="ARBA00022975"/>
    </source>
</evidence>
<dbReference type="InterPro" id="IPR029057">
    <property type="entry name" value="PRTase-like"/>
</dbReference>
<dbReference type="GO" id="GO:0044205">
    <property type="term" value="P:'de novo' UMP biosynthetic process"/>
    <property type="evidence" value="ECO:0007669"/>
    <property type="project" value="UniProtKB-UniRule"/>
</dbReference>
<name>A0A0B6WYB3_9BACT</name>
<comment type="subunit">
    <text evidence="6">Homodimer.</text>
</comment>
<keyword evidence="6" id="KW-0460">Magnesium</keyword>
<dbReference type="Pfam" id="PF00156">
    <property type="entry name" value="Pribosyltran"/>
    <property type="match status" value="1"/>
</dbReference>
<keyword evidence="5 6" id="KW-0665">Pyrimidine biosynthesis</keyword>
<dbReference type="HAMAP" id="MF_01208">
    <property type="entry name" value="PyrE"/>
    <property type="match status" value="1"/>
</dbReference>
<dbReference type="EC" id="2.4.2.10" evidence="2 6"/>
<dbReference type="GO" id="GO:0000287">
    <property type="term" value="F:magnesium ion binding"/>
    <property type="evidence" value="ECO:0007669"/>
    <property type="project" value="UniProtKB-UniRule"/>
</dbReference>
<evidence type="ECO:0000313" key="9">
    <source>
        <dbReference type="Proteomes" id="UP000031518"/>
    </source>
</evidence>
<proteinExistence type="inferred from homology"/>
<protein>
    <recommendedName>
        <fullName evidence="2 6">Orotate phosphoribosyltransferase</fullName>
        <shortName evidence="6">OPRT</shortName>
        <shortName evidence="6">OPRTase</shortName>
        <ecNumber evidence="2 6">2.4.2.10</ecNumber>
    </recommendedName>
</protein>
<accession>A0A0B6WYB3</accession>
<dbReference type="STRING" id="454194.PYK22_01738"/>
<dbReference type="CDD" id="cd06223">
    <property type="entry name" value="PRTases_typeI"/>
    <property type="match status" value="1"/>
</dbReference>
<evidence type="ECO:0000313" key="8">
    <source>
        <dbReference type="EMBL" id="CDM65732.1"/>
    </source>
</evidence>
<comment type="function">
    <text evidence="6">Catalyzes the transfer of a ribosyl phosphate group from 5-phosphoribose 1-diphosphate to orotate, leading to the formation of orotidine monophosphate (OMP).</text>
</comment>
<dbReference type="GO" id="GO:0004588">
    <property type="term" value="F:orotate phosphoribosyltransferase activity"/>
    <property type="evidence" value="ECO:0007669"/>
    <property type="project" value="UniProtKB-UniRule"/>
</dbReference>
<evidence type="ECO:0000256" key="3">
    <source>
        <dbReference type="ARBA" id="ARBA00022676"/>
    </source>
</evidence>
<dbReference type="AlphaFoldDB" id="A0A0B6WYB3"/>
<dbReference type="OrthoDB" id="128574at2"/>
<dbReference type="UniPathway" id="UPA00070">
    <property type="reaction ID" value="UER00119"/>
</dbReference>
<comment type="cofactor">
    <cofactor evidence="6">
        <name>Mg(2+)</name>
        <dbReference type="ChEBI" id="CHEBI:18420"/>
    </cofactor>
</comment>
<dbReference type="InterPro" id="IPR023031">
    <property type="entry name" value="OPRT"/>
</dbReference>
<comment type="pathway">
    <text evidence="1 6">Pyrimidine metabolism; UMP biosynthesis via de novo pathway; UMP from orotate: step 1/2.</text>
</comment>
<dbReference type="Proteomes" id="UP000031518">
    <property type="component" value="Unassembled WGS sequence"/>
</dbReference>
<evidence type="ECO:0000256" key="6">
    <source>
        <dbReference type="HAMAP-Rule" id="MF_01208"/>
    </source>
</evidence>
<reference evidence="8 9" key="2">
    <citation type="submission" date="2015-01" db="EMBL/GenBank/DDBJ databases">
        <title>Complete genome sequence of Pyrinomonas methylaliphatogenes type strain K22T.</title>
        <authorList>
            <person name="Lee K.C.Y."/>
            <person name="Power J.F."/>
            <person name="Dunfield P.F."/>
            <person name="Morgan X.C."/>
            <person name="Huttenhower C."/>
            <person name="Stott M.B."/>
        </authorList>
    </citation>
    <scope>NUCLEOTIDE SEQUENCE [LARGE SCALE GENOMIC DNA]</scope>
    <source>
        <strain evidence="8 9">K22</strain>
    </source>
</reference>